<name>A0A9P9BNP2_9PEZI</name>
<protein>
    <submittedName>
        <fullName evidence="1">Uncharacterized protein</fullName>
    </submittedName>
</protein>
<reference evidence="1" key="1">
    <citation type="journal article" date="2021" name="Nat. Commun.">
        <title>Genetic determinants of endophytism in the Arabidopsis root mycobiome.</title>
        <authorList>
            <person name="Mesny F."/>
            <person name="Miyauchi S."/>
            <person name="Thiergart T."/>
            <person name="Pickel B."/>
            <person name="Atanasova L."/>
            <person name="Karlsson M."/>
            <person name="Huettel B."/>
            <person name="Barry K.W."/>
            <person name="Haridas S."/>
            <person name="Chen C."/>
            <person name="Bauer D."/>
            <person name="Andreopoulos W."/>
            <person name="Pangilinan J."/>
            <person name="LaButti K."/>
            <person name="Riley R."/>
            <person name="Lipzen A."/>
            <person name="Clum A."/>
            <person name="Drula E."/>
            <person name="Henrissat B."/>
            <person name="Kohler A."/>
            <person name="Grigoriev I.V."/>
            <person name="Martin F.M."/>
            <person name="Hacquard S."/>
        </authorList>
    </citation>
    <scope>NUCLEOTIDE SEQUENCE</scope>
    <source>
        <strain evidence="1">MPI-CAGE-CH-0230</strain>
    </source>
</reference>
<dbReference type="RefSeq" id="XP_046010438.1">
    <property type="nucleotide sequence ID" value="XM_046148371.1"/>
</dbReference>
<dbReference type="EMBL" id="JAGTJQ010000007">
    <property type="protein sequence ID" value="KAH7027639.1"/>
    <property type="molecule type" value="Genomic_DNA"/>
</dbReference>
<evidence type="ECO:0000313" key="1">
    <source>
        <dbReference type="EMBL" id="KAH7027639.1"/>
    </source>
</evidence>
<dbReference type="AlphaFoldDB" id="A0A9P9BNP2"/>
<comment type="caution">
    <text evidence="1">The sequence shown here is derived from an EMBL/GenBank/DDBJ whole genome shotgun (WGS) entry which is preliminary data.</text>
</comment>
<sequence length="159" mass="17249">MLLYNAHGIVLASVSKQNQTITRRGTARSPYKPSLTRNSTSSRIIVGQPAVEAKAHTLVGRKDLTVPGYICQPWELLCNGAHVPALILHVAFLPANRESRIALAQGQVCSGFPFSSVEELPWSGQGMIEMVREHGRDRLGPQSVALGRHCCDQGCHDGP</sequence>
<accession>A0A9P9BNP2</accession>
<keyword evidence="2" id="KW-1185">Reference proteome</keyword>
<dbReference type="GeneID" id="70177917"/>
<proteinExistence type="predicted"/>
<dbReference type="Proteomes" id="UP000756346">
    <property type="component" value="Unassembled WGS sequence"/>
</dbReference>
<evidence type="ECO:0000313" key="2">
    <source>
        <dbReference type="Proteomes" id="UP000756346"/>
    </source>
</evidence>
<gene>
    <name evidence="1" type="ORF">B0I36DRAFT_141269</name>
</gene>
<organism evidence="1 2">
    <name type="scientific">Microdochium trichocladiopsis</name>
    <dbReference type="NCBI Taxonomy" id="1682393"/>
    <lineage>
        <taxon>Eukaryota</taxon>
        <taxon>Fungi</taxon>
        <taxon>Dikarya</taxon>
        <taxon>Ascomycota</taxon>
        <taxon>Pezizomycotina</taxon>
        <taxon>Sordariomycetes</taxon>
        <taxon>Xylariomycetidae</taxon>
        <taxon>Xylariales</taxon>
        <taxon>Microdochiaceae</taxon>
        <taxon>Microdochium</taxon>
    </lineage>
</organism>